<sequence>MADFFSLTMDEVFRLSFHNPEPFRIDPTTLPPPAAQTIAAGNRTAIAVYAGSAMADLTLLGRLGSLELPTLVLWGESDGIVDVDYGRAYAAAIPMAQFQLLPETGHSPQLETPDQVIHAIWDSADTDFAAFAR</sequence>
<gene>
    <name evidence="2" type="ORF">ACFYNQ_22685</name>
</gene>
<dbReference type="InterPro" id="IPR029058">
    <property type="entry name" value="AB_hydrolase_fold"/>
</dbReference>
<dbReference type="PANTHER" id="PTHR43689:SF8">
    <property type="entry name" value="ALPHA_BETA-HYDROLASES SUPERFAMILY PROTEIN"/>
    <property type="match status" value="1"/>
</dbReference>
<dbReference type="PANTHER" id="PTHR43689">
    <property type="entry name" value="HYDROLASE"/>
    <property type="match status" value="1"/>
</dbReference>
<comment type="caution">
    <text evidence="2">The sequence shown here is derived from an EMBL/GenBank/DDBJ whole genome shotgun (WGS) entry which is preliminary data.</text>
</comment>
<keyword evidence="2" id="KW-0378">Hydrolase</keyword>
<organism evidence="2 3">
    <name type="scientific">Streptomyces hokutonensis</name>
    <dbReference type="NCBI Taxonomy" id="1306990"/>
    <lineage>
        <taxon>Bacteria</taxon>
        <taxon>Bacillati</taxon>
        <taxon>Actinomycetota</taxon>
        <taxon>Actinomycetes</taxon>
        <taxon>Kitasatosporales</taxon>
        <taxon>Streptomycetaceae</taxon>
        <taxon>Streptomyces</taxon>
    </lineage>
</organism>
<proteinExistence type="predicted"/>
<dbReference type="GO" id="GO:0016787">
    <property type="term" value="F:hydrolase activity"/>
    <property type="evidence" value="ECO:0007669"/>
    <property type="project" value="UniProtKB-KW"/>
</dbReference>
<dbReference type="Pfam" id="PF00561">
    <property type="entry name" value="Abhydrolase_1"/>
    <property type="match status" value="1"/>
</dbReference>
<dbReference type="RefSeq" id="WP_388108512.1">
    <property type="nucleotide sequence ID" value="NZ_JBIAHM010000008.1"/>
</dbReference>
<dbReference type="Proteomes" id="UP001601303">
    <property type="component" value="Unassembled WGS sequence"/>
</dbReference>
<dbReference type="SUPFAM" id="SSF53474">
    <property type="entry name" value="alpha/beta-Hydrolases"/>
    <property type="match status" value="1"/>
</dbReference>
<keyword evidence="3" id="KW-1185">Reference proteome</keyword>
<dbReference type="InterPro" id="IPR000073">
    <property type="entry name" value="AB_hydrolase_1"/>
</dbReference>
<evidence type="ECO:0000313" key="2">
    <source>
        <dbReference type="EMBL" id="MFE9601360.1"/>
    </source>
</evidence>
<dbReference type="EMBL" id="JBIAHM010000008">
    <property type="protein sequence ID" value="MFE9601360.1"/>
    <property type="molecule type" value="Genomic_DNA"/>
</dbReference>
<name>A0ABW6M5E8_9ACTN</name>
<accession>A0ABW6M5E8</accession>
<evidence type="ECO:0000313" key="3">
    <source>
        <dbReference type="Proteomes" id="UP001601303"/>
    </source>
</evidence>
<protein>
    <submittedName>
        <fullName evidence="2">Alpha/beta fold hydrolase</fullName>
    </submittedName>
</protein>
<reference evidence="2 3" key="1">
    <citation type="submission" date="2024-10" db="EMBL/GenBank/DDBJ databases">
        <title>The Natural Products Discovery Center: Release of the First 8490 Sequenced Strains for Exploring Actinobacteria Biosynthetic Diversity.</title>
        <authorList>
            <person name="Kalkreuter E."/>
            <person name="Kautsar S.A."/>
            <person name="Yang D."/>
            <person name="Bader C.D."/>
            <person name="Teijaro C.N."/>
            <person name="Fluegel L."/>
            <person name="Davis C.M."/>
            <person name="Simpson J.R."/>
            <person name="Lauterbach L."/>
            <person name="Steele A.D."/>
            <person name="Gui C."/>
            <person name="Meng S."/>
            <person name="Li G."/>
            <person name="Viehrig K."/>
            <person name="Ye F."/>
            <person name="Su P."/>
            <person name="Kiefer A.F."/>
            <person name="Nichols A."/>
            <person name="Cepeda A.J."/>
            <person name="Yan W."/>
            <person name="Fan B."/>
            <person name="Jiang Y."/>
            <person name="Adhikari A."/>
            <person name="Zheng C.-J."/>
            <person name="Schuster L."/>
            <person name="Cowan T.M."/>
            <person name="Smanski M.J."/>
            <person name="Chevrette M.G."/>
            <person name="De Carvalho L.P.S."/>
            <person name="Shen B."/>
        </authorList>
    </citation>
    <scope>NUCLEOTIDE SEQUENCE [LARGE SCALE GENOMIC DNA]</scope>
    <source>
        <strain evidence="2 3">NPDC006488</strain>
    </source>
</reference>
<feature type="domain" description="AB hydrolase-1" evidence="1">
    <location>
        <begin position="61"/>
        <end position="112"/>
    </location>
</feature>
<dbReference type="Gene3D" id="3.40.50.1820">
    <property type="entry name" value="alpha/beta hydrolase"/>
    <property type="match status" value="1"/>
</dbReference>
<evidence type="ECO:0000259" key="1">
    <source>
        <dbReference type="Pfam" id="PF00561"/>
    </source>
</evidence>